<proteinExistence type="predicted"/>
<reference evidence="6" key="1">
    <citation type="journal article" date="2020" name="Nature">
        <title>Giant virus diversity and host interactions through global metagenomics.</title>
        <authorList>
            <person name="Schulz F."/>
            <person name="Roux S."/>
            <person name="Paez-Espino D."/>
            <person name="Jungbluth S."/>
            <person name="Walsh D.A."/>
            <person name="Denef V.J."/>
            <person name="McMahon K.D."/>
            <person name="Konstantinidis K.T."/>
            <person name="Eloe-Fadrosh E.A."/>
            <person name="Kyrpides N.C."/>
            <person name="Woyke T."/>
        </authorList>
    </citation>
    <scope>NUCLEOTIDE SEQUENCE</scope>
    <source>
        <strain evidence="6">GVMAG-S-ERX556022-25</strain>
    </source>
</reference>
<dbReference type="SUPFAM" id="SSF53448">
    <property type="entry name" value="Nucleotide-diphospho-sugar transferases"/>
    <property type="match status" value="1"/>
</dbReference>
<organism evidence="6">
    <name type="scientific">viral metagenome</name>
    <dbReference type="NCBI Taxonomy" id="1070528"/>
    <lineage>
        <taxon>unclassified sequences</taxon>
        <taxon>metagenomes</taxon>
        <taxon>organismal metagenomes</taxon>
    </lineage>
</organism>
<evidence type="ECO:0000313" key="6">
    <source>
        <dbReference type="EMBL" id="QHS84437.1"/>
    </source>
</evidence>
<dbReference type="EC" id="2.7.7.23" evidence="1"/>
<dbReference type="PANTHER" id="PTHR43584:SF3">
    <property type="entry name" value="BIFUNCTIONAL PROTEIN GLMU"/>
    <property type="match status" value="1"/>
</dbReference>
<dbReference type="InterPro" id="IPR050065">
    <property type="entry name" value="GlmU-like"/>
</dbReference>
<keyword evidence="3" id="KW-0548">Nucleotidyltransferase</keyword>
<dbReference type="PANTHER" id="PTHR43584">
    <property type="entry name" value="NUCLEOTIDYL TRANSFERASE"/>
    <property type="match status" value="1"/>
</dbReference>
<protein>
    <recommendedName>
        <fullName evidence="1">UDP-N-acetylglucosamine diphosphorylase</fullName>
        <ecNumber evidence="1">2.7.7.23</ecNumber>
    </recommendedName>
</protein>
<sequence length="248" mass="28372">MNKTIIIIMAGGNGKRMESPLPKVLHNLDDIPIIVRIINTSKLLNPRKILVVVGKHQKLIEETIQQYIDLSGIVFVNQPFANGTGDAIKCCYNELQSYINDNILILSGDVPLITKEIMFNILNDLNVCKIVVANSENPFGLGRIIMKENSFEKIVEEKDCTNDEKKISLINTGVYAFKSEILCKYLPYIKNNNMQQEYYLTDIIEIIKIKENIDIQLLKILPHDLYKLTGINTKKQLKDLEQLYKSIF</sequence>
<comment type="catalytic activity">
    <reaction evidence="4">
        <text>N-acetyl-alpha-D-glucosamine 1-phosphate + UTP + H(+) = UDP-N-acetyl-alpha-D-glucosamine + diphosphate</text>
        <dbReference type="Rhea" id="RHEA:13509"/>
        <dbReference type="ChEBI" id="CHEBI:15378"/>
        <dbReference type="ChEBI" id="CHEBI:33019"/>
        <dbReference type="ChEBI" id="CHEBI:46398"/>
        <dbReference type="ChEBI" id="CHEBI:57705"/>
        <dbReference type="ChEBI" id="CHEBI:57776"/>
        <dbReference type="EC" id="2.7.7.23"/>
    </reaction>
</comment>
<dbReference type="InterPro" id="IPR029044">
    <property type="entry name" value="Nucleotide-diphossugar_trans"/>
</dbReference>
<dbReference type="GO" id="GO:0003977">
    <property type="term" value="F:UDP-N-acetylglucosamine diphosphorylase activity"/>
    <property type="evidence" value="ECO:0007669"/>
    <property type="project" value="UniProtKB-EC"/>
</dbReference>
<evidence type="ECO:0000256" key="3">
    <source>
        <dbReference type="ARBA" id="ARBA00022695"/>
    </source>
</evidence>
<dbReference type="Pfam" id="PF12804">
    <property type="entry name" value="NTP_transf_3"/>
    <property type="match status" value="1"/>
</dbReference>
<keyword evidence="2" id="KW-0808">Transferase</keyword>
<dbReference type="AlphaFoldDB" id="A0A6C0AWX1"/>
<accession>A0A6C0AWX1</accession>
<dbReference type="EMBL" id="MN738808">
    <property type="protein sequence ID" value="QHS84437.1"/>
    <property type="molecule type" value="Genomic_DNA"/>
</dbReference>
<feature type="domain" description="MobA-like NTP transferase" evidence="5">
    <location>
        <begin position="7"/>
        <end position="139"/>
    </location>
</feature>
<dbReference type="InterPro" id="IPR025877">
    <property type="entry name" value="MobA-like_NTP_Trfase"/>
</dbReference>
<name>A0A6C0AWX1_9ZZZZ</name>
<evidence type="ECO:0000256" key="4">
    <source>
        <dbReference type="ARBA" id="ARBA00048493"/>
    </source>
</evidence>
<evidence type="ECO:0000256" key="2">
    <source>
        <dbReference type="ARBA" id="ARBA00022679"/>
    </source>
</evidence>
<evidence type="ECO:0000259" key="5">
    <source>
        <dbReference type="Pfam" id="PF12804"/>
    </source>
</evidence>
<evidence type="ECO:0000256" key="1">
    <source>
        <dbReference type="ARBA" id="ARBA00012457"/>
    </source>
</evidence>
<dbReference type="Gene3D" id="3.90.550.10">
    <property type="entry name" value="Spore Coat Polysaccharide Biosynthesis Protein SpsA, Chain A"/>
    <property type="match status" value="1"/>
</dbReference>